<keyword evidence="4" id="KW-1185">Reference proteome</keyword>
<dbReference type="InterPro" id="IPR036188">
    <property type="entry name" value="FAD/NAD-bd_sf"/>
</dbReference>
<keyword evidence="2" id="KW-0732">Signal</keyword>
<feature type="chain" id="PRO_5018985197" description="FAD/NAD(P)-binding domain-containing protein" evidence="2">
    <location>
        <begin position="19"/>
        <end position="583"/>
    </location>
</feature>
<gene>
    <name evidence="3" type="ORF">chiPu_0010160</name>
</gene>
<dbReference type="FunFam" id="3.50.50.60:FF:000087">
    <property type="entry name" value="oxidative stress-induced growth inhibitor 2 isoform X2"/>
    <property type="match status" value="1"/>
</dbReference>
<evidence type="ECO:0000256" key="2">
    <source>
        <dbReference type="SAM" id="SignalP"/>
    </source>
</evidence>
<dbReference type="GO" id="GO:0030308">
    <property type="term" value="P:negative regulation of cell growth"/>
    <property type="evidence" value="ECO:0007669"/>
    <property type="project" value="TreeGrafter"/>
</dbReference>
<dbReference type="OMA" id="CKHINLT"/>
<dbReference type="PANTHER" id="PTHR15192">
    <property type="entry name" value="PROTEIN CBG05349"/>
    <property type="match status" value="1"/>
</dbReference>
<organism evidence="3 4">
    <name type="scientific">Chiloscyllium punctatum</name>
    <name type="common">Brownbanded bambooshark</name>
    <name type="synonym">Hemiscyllium punctatum</name>
    <dbReference type="NCBI Taxonomy" id="137246"/>
    <lineage>
        <taxon>Eukaryota</taxon>
        <taxon>Metazoa</taxon>
        <taxon>Chordata</taxon>
        <taxon>Craniata</taxon>
        <taxon>Vertebrata</taxon>
        <taxon>Chondrichthyes</taxon>
        <taxon>Elasmobranchii</taxon>
        <taxon>Galeomorphii</taxon>
        <taxon>Galeoidea</taxon>
        <taxon>Orectolobiformes</taxon>
        <taxon>Hemiscylliidae</taxon>
        <taxon>Chiloscyllium</taxon>
    </lineage>
</organism>
<evidence type="ECO:0000256" key="1">
    <source>
        <dbReference type="SAM" id="MobiDB-lite"/>
    </source>
</evidence>
<evidence type="ECO:0008006" key="5">
    <source>
        <dbReference type="Google" id="ProtNLM"/>
    </source>
</evidence>
<evidence type="ECO:0000313" key="3">
    <source>
        <dbReference type="EMBL" id="GCC31699.1"/>
    </source>
</evidence>
<protein>
    <recommendedName>
        <fullName evidence="5">FAD/NAD(P)-binding domain-containing protein</fullName>
    </recommendedName>
</protein>
<dbReference type="STRING" id="137246.A0A401SMR6"/>
<dbReference type="InterPro" id="IPR029731">
    <property type="entry name" value="OSGIN1/2"/>
</dbReference>
<reference evidence="3 4" key="1">
    <citation type="journal article" date="2018" name="Nat. Ecol. Evol.">
        <title>Shark genomes provide insights into elasmobranch evolution and the origin of vertebrates.</title>
        <authorList>
            <person name="Hara Y"/>
            <person name="Yamaguchi K"/>
            <person name="Onimaru K"/>
            <person name="Kadota M"/>
            <person name="Koyanagi M"/>
            <person name="Keeley SD"/>
            <person name="Tatsumi K"/>
            <person name="Tanaka K"/>
            <person name="Motone F"/>
            <person name="Kageyama Y"/>
            <person name="Nozu R"/>
            <person name="Adachi N"/>
            <person name="Nishimura O"/>
            <person name="Nakagawa R"/>
            <person name="Tanegashima C"/>
            <person name="Kiyatake I"/>
            <person name="Matsumoto R"/>
            <person name="Murakumo K"/>
            <person name="Nishida K"/>
            <person name="Terakita A"/>
            <person name="Kuratani S"/>
            <person name="Sato K"/>
            <person name="Hyodo S Kuraku.S."/>
        </authorList>
    </citation>
    <scope>NUCLEOTIDE SEQUENCE [LARGE SCALE GENOMIC DNA]</scope>
</reference>
<feature type="region of interest" description="Disordered" evidence="1">
    <location>
        <begin position="36"/>
        <end position="56"/>
    </location>
</feature>
<dbReference type="Gene3D" id="3.50.50.60">
    <property type="entry name" value="FAD/NAD(P)-binding domain"/>
    <property type="match status" value="1"/>
</dbReference>
<dbReference type="GO" id="GO:0008083">
    <property type="term" value="F:growth factor activity"/>
    <property type="evidence" value="ECO:0007669"/>
    <property type="project" value="TreeGrafter"/>
</dbReference>
<dbReference type="AlphaFoldDB" id="A0A401SMR6"/>
<dbReference type="EMBL" id="BEZZ01000382">
    <property type="protein sequence ID" value="GCC31699.1"/>
    <property type="molecule type" value="Genomic_DNA"/>
</dbReference>
<feature type="signal peptide" evidence="2">
    <location>
        <begin position="1"/>
        <end position="18"/>
    </location>
</feature>
<proteinExistence type="predicted"/>
<dbReference type="Proteomes" id="UP000287033">
    <property type="component" value="Unassembled WGS sequence"/>
</dbReference>
<evidence type="ECO:0000313" key="4">
    <source>
        <dbReference type="Proteomes" id="UP000287033"/>
    </source>
</evidence>
<dbReference type="Pfam" id="PF13738">
    <property type="entry name" value="Pyr_redox_3"/>
    <property type="match status" value="1"/>
</dbReference>
<accession>A0A401SMR6</accession>
<dbReference type="PANTHER" id="PTHR15192:SF4">
    <property type="entry name" value="OXIDATIVE STRESS-INDUCED GROWTH INHIBITOR 2"/>
    <property type="match status" value="1"/>
</dbReference>
<dbReference type="OrthoDB" id="412005at2759"/>
<name>A0A401SMR6_CHIPU</name>
<dbReference type="SUPFAM" id="SSF51905">
    <property type="entry name" value="FAD/NAD(P)-binding domain"/>
    <property type="match status" value="1"/>
</dbReference>
<comment type="caution">
    <text evidence="3">The sequence shown here is derived from an EMBL/GenBank/DDBJ whole genome shotgun (WGS) entry which is preliminary data.</text>
</comment>
<feature type="compositionally biased region" description="Polar residues" evidence="1">
    <location>
        <begin position="36"/>
        <end position="52"/>
    </location>
</feature>
<sequence>MLLLNCVAITPLAMVSICYDPNAGYAHMGEYTQRKGCSSARSGTSITDSSRNPIDRINLGTENETVEEGLPSCCFRKIAMPFLEESSLLGDLSLNIPVTIIGNGPSGICLSYLLSGYRPYMAAGAIHPNPILQGKLEERRHLSVVDQDLRYLSEGLEGRSSNPVALLFDTLLHPDADVRFDHPSVLQWKLEKHKCIPHLVLGKGLPGGAWHVMKRSMLTISLDNWMELPGLRLKDWTNSKWRNLLNDRATPEEIASYYNDYVKIMGLQKNFVNNTWVTSVSKLQQDQEHGKDKLLKCIKKDITTQQSPTTENGSAHNLWEVRGFQRIGDESHVPFCLLTENVVLATGTYDLPVRLGVEGEDLPFVFHYISAFESAIKSCKVNQLSDPVLIVGAGLTAADAVLCAYRHKIPVIHTFRRNVNDPGLIFKQLPKKLYPEYHKVYRKMCKQSYTTTSHSNYTSFPESCIVSFQPDMKCILQSASGENIILNISMALVLIGTYPNLSFLKEHGKYLGMDPSKPISCKQNPVEIDPYTFECTKEASLFGMGPLIGDNFVRFLKGGALGISSCLVKRLKKKGQLISEKKN</sequence>